<proteinExistence type="predicted"/>
<evidence type="ECO:0000256" key="1">
    <source>
        <dbReference type="SAM" id="Phobius"/>
    </source>
</evidence>
<gene>
    <name evidence="2" type="ORF">CFK38_12120</name>
</gene>
<dbReference type="NCBIfam" id="NF041681">
    <property type="entry name" value="HGxxPAAW"/>
    <property type="match status" value="1"/>
</dbReference>
<keyword evidence="1" id="KW-1133">Transmembrane helix</keyword>
<sequence length="104" mass="10455">MPKSYTVPPPPHHNEGKTAAAWTMNLGIVLGSLGIGIGMVVSALSILIWVGAGVVVLAIIVGAVLSLTGRGQPRRYGVAAAAATAADGSARNTRSGRPAEADAR</sequence>
<dbReference type="Proteomes" id="UP000218165">
    <property type="component" value="Chromosome"/>
</dbReference>
<name>A0A291GQB8_9MICO</name>
<dbReference type="EMBL" id="CP023563">
    <property type="protein sequence ID" value="ATG52186.1"/>
    <property type="molecule type" value="Genomic_DNA"/>
</dbReference>
<feature type="transmembrane region" description="Helical" evidence="1">
    <location>
        <begin position="46"/>
        <end position="67"/>
    </location>
</feature>
<accession>A0A291GQB8</accession>
<keyword evidence="1" id="KW-0812">Transmembrane</keyword>
<dbReference type="KEGG" id="brz:CFK38_12120"/>
<protein>
    <submittedName>
        <fullName evidence="2">Uncharacterized protein</fullName>
    </submittedName>
</protein>
<keyword evidence="1" id="KW-0472">Membrane</keyword>
<organism evidence="2 3">
    <name type="scientific">Brachybacterium vulturis</name>
    <dbReference type="NCBI Taxonomy" id="2017484"/>
    <lineage>
        <taxon>Bacteria</taxon>
        <taxon>Bacillati</taxon>
        <taxon>Actinomycetota</taxon>
        <taxon>Actinomycetes</taxon>
        <taxon>Micrococcales</taxon>
        <taxon>Dermabacteraceae</taxon>
        <taxon>Brachybacterium</taxon>
    </lineage>
</organism>
<feature type="transmembrane region" description="Helical" evidence="1">
    <location>
        <begin position="20"/>
        <end position="40"/>
    </location>
</feature>
<dbReference type="AlphaFoldDB" id="A0A291GQB8"/>
<evidence type="ECO:0000313" key="2">
    <source>
        <dbReference type="EMBL" id="ATG52186.1"/>
    </source>
</evidence>
<keyword evidence="3" id="KW-1185">Reference proteome</keyword>
<evidence type="ECO:0000313" key="3">
    <source>
        <dbReference type="Proteomes" id="UP000218165"/>
    </source>
</evidence>
<dbReference type="RefSeq" id="WP_096803302.1">
    <property type="nucleotide sequence ID" value="NZ_CP023563.1"/>
</dbReference>
<reference evidence="3" key="1">
    <citation type="submission" date="2017-09" db="EMBL/GenBank/DDBJ databases">
        <title>Brachybacterium sp. VM2412.</title>
        <authorList>
            <person name="Tak E.J."/>
            <person name="Bae J.-W."/>
        </authorList>
    </citation>
    <scope>NUCLEOTIDE SEQUENCE [LARGE SCALE GENOMIC DNA]</scope>
    <source>
        <strain evidence="3">VM2412</strain>
    </source>
</reference>